<name>A0ABQ0GJB4_9PEZI</name>
<sequence length="236" mass="26533">MSSIHVTGNAAQPNRLNWRNLDNFISNLGWDFKALQRYASKIRRDVDGVNCPCQLSNQYALPPSGELIRRIDFADGRQWVAKMDVVERPSPSWVQIELDTLAFVRSSTNVPVPRVFGYDLTGKESGVGTVVILMEYVPYDFAEDSFGGPRIHRGRLPDGIRWHFNQQLANVQTQLASRRFNKIGALVYRNGRFDVGPIPNFGGPFNTAKGYFEALAEEFPTCGPRVTGPSGRFEIH</sequence>
<dbReference type="PANTHER" id="PTHR21310">
    <property type="entry name" value="AMINOGLYCOSIDE PHOSPHOTRANSFERASE-RELATED-RELATED"/>
    <property type="match status" value="1"/>
</dbReference>
<evidence type="ECO:0000313" key="2">
    <source>
        <dbReference type="Proteomes" id="UP001628179"/>
    </source>
</evidence>
<dbReference type="SUPFAM" id="SSF56112">
    <property type="entry name" value="Protein kinase-like (PK-like)"/>
    <property type="match status" value="1"/>
</dbReference>
<dbReference type="EMBL" id="BAAFSV010000004">
    <property type="protein sequence ID" value="GAB1317831.1"/>
    <property type="molecule type" value="Genomic_DNA"/>
</dbReference>
<evidence type="ECO:0000313" key="1">
    <source>
        <dbReference type="EMBL" id="GAB1317831.1"/>
    </source>
</evidence>
<dbReference type="RefSeq" id="XP_070919562.1">
    <property type="nucleotide sequence ID" value="XM_071063461.1"/>
</dbReference>
<protein>
    <recommendedName>
        <fullName evidence="3">Aminoglycoside phosphotransferase domain-containing protein</fullName>
    </recommendedName>
</protein>
<dbReference type="InterPro" id="IPR051678">
    <property type="entry name" value="AGP_Transferase"/>
</dbReference>
<dbReference type="Proteomes" id="UP001628179">
    <property type="component" value="Unassembled WGS sequence"/>
</dbReference>
<accession>A0ABQ0GJB4</accession>
<dbReference type="GeneID" id="98178784"/>
<proteinExistence type="predicted"/>
<comment type="caution">
    <text evidence="1">The sequence shown here is derived from an EMBL/GenBank/DDBJ whole genome shotgun (WGS) entry which is preliminary data.</text>
</comment>
<keyword evidence="2" id="KW-1185">Reference proteome</keyword>
<organism evidence="1 2">
    <name type="scientific">Madurella fahalii</name>
    <dbReference type="NCBI Taxonomy" id="1157608"/>
    <lineage>
        <taxon>Eukaryota</taxon>
        <taxon>Fungi</taxon>
        <taxon>Dikarya</taxon>
        <taxon>Ascomycota</taxon>
        <taxon>Pezizomycotina</taxon>
        <taxon>Sordariomycetes</taxon>
        <taxon>Sordariomycetidae</taxon>
        <taxon>Sordariales</taxon>
        <taxon>Sordariales incertae sedis</taxon>
        <taxon>Madurella</taxon>
    </lineage>
</organism>
<evidence type="ECO:0008006" key="3">
    <source>
        <dbReference type="Google" id="ProtNLM"/>
    </source>
</evidence>
<reference evidence="1 2" key="1">
    <citation type="submission" date="2024-09" db="EMBL/GenBank/DDBJ databases">
        <title>Itraconazole resistance in Madurella fahalii resulting from another homologue of gene encoding cytochrome P450 14-alpha sterol demethylase (CYP51).</title>
        <authorList>
            <person name="Yoshioka I."/>
            <person name="Fahal A.H."/>
            <person name="Kaneko S."/>
            <person name="Yaguchi T."/>
        </authorList>
    </citation>
    <scope>NUCLEOTIDE SEQUENCE [LARGE SCALE GENOMIC DNA]</scope>
    <source>
        <strain evidence="1 2">IFM 68171</strain>
    </source>
</reference>
<dbReference type="InterPro" id="IPR011009">
    <property type="entry name" value="Kinase-like_dom_sf"/>
</dbReference>
<dbReference type="PANTHER" id="PTHR21310:SF15">
    <property type="entry name" value="AMINOGLYCOSIDE PHOSPHOTRANSFERASE DOMAIN-CONTAINING PROTEIN"/>
    <property type="match status" value="1"/>
</dbReference>
<gene>
    <name evidence="1" type="ORF">MFIFM68171_08041</name>
</gene>